<accession>A0A4Y2KE30</accession>
<gene>
    <name evidence="1" type="ORF">AVEN_14283_1</name>
</gene>
<dbReference type="AlphaFoldDB" id="A0A4Y2KE30"/>
<proteinExistence type="predicted"/>
<dbReference type="EMBL" id="BGPR01004497">
    <property type="protein sequence ID" value="GBN00239.1"/>
    <property type="molecule type" value="Genomic_DNA"/>
</dbReference>
<evidence type="ECO:0000313" key="2">
    <source>
        <dbReference type="Proteomes" id="UP000499080"/>
    </source>
</evidence>
<protein>
    <submittedName>
        <fullName evidence="1">Uncharacterized protein</fullName>
    </submittedName>
</protein>
<keyword evidence="2" id="KW-1185">Reference proteome</keyword>
<name>A0A4Y2KE30_ARAVE</name>
<sequence>MYDATVSDAFSISLIALEGCCFAVTASSSGKLFSITSCYETQCNSISSSVVSSWLCFSTSSSISLLSTFSPLIFSKDIISSTIDFTGYCLRLLTVTFATLSGQSFFQVELKLLLVTPFQAFTLI</sequence>
<comment type="caution">
    <text evidence="1">The sequence shown here is derived from an EMBL/GenBank/DDBJ whole genome shotgun (WGS) entry which is preliminary data.</text>
</comment>
<evidence type="ECO:0000313" key="1">
    <source>
        <dbReference type="EMBL" id="GBN00239.1"/>
    </source>
</evidence>
<dbReference type="Proteomes" id="UP000499080">
    <property type="component" value="Unassembled WGS sequence"/>
</dbReference>
<organism evidence="1 2">
    <name type="scientific">Araneus ventricosus</name>
    <name type="common">Orbweaver spider</name>
    <name type="synonym">Epeira ventricosa</name>
    <dbReference type="NCBI Taxonomy" id="182803"/>
    <lineage>
        <taxon>Eukaryota</taxon>
        <taxon>Metazoa</taxon>
        <taxon>Ecdysozoa</taxon>
        <taxon>Arthropoda</taxon>
        <taxon>Chelicerata</taxon>
        <taxon>Arachnida</taxon>
        <taxon>Araneae</taxon>
        <taxon>Araneomorphae</taxon>
        <taxon>Entelegynae</taxon>
        <taxon>Araneoidea</taxon>
        <taxon>Araneidae</taxon>
        <taxon>Araneus</taxon>
    </lineage>
</organism>
<reference evidence="1 2" key="1">
    <citation type="journal article" date="2019" name="Sci. Rep.">
        <title>Orb-weaving spider Araneus ventricosus genome elucidates the spidroin gene catalogue.</title>
        <authorList>
            <person name="Kono N."/>
            <person name="Nakamura H."/>
            <person name="Ohtoshi R."/>
            <person name="Moran D.A.P."/>
            <person name="Shinohara A."/>
            <person name="Yoshida Y."/>
            <person name="Fujiwara M."/>
            <person name="Mori M."/>
            <person name="Tomita M."/>
            <person name="Arakawa K."/>
        </authorList>
    </citation>
    <scope>NUCLEOTIDE SEQUENCE [LARGE SCALE GENOMIC DNA]</scope>
</reference>